<name>A0A1F6GLK1_9PROT</name>
<organism evidence="2 3">
    <name type="scientific">Candidatus Lambdaproteobacteria bacterium RIFOXYD2_FULL_56_26</name>
    <dbReference type="NCBI Taxonomy" id="1817773"/>
    <lineage>
        <taxon>Bacteria</taxon>
        <taxon>Pseudomonadati</taxon>
        <taxon>Pseudomonadota</taxon>
        <taxon>Candidatus Lambdaproteobacteria</taxon>
    </lineage>
</organism>
<sequence length="419" mass="48448">MRLILRFRRFAAKSLQEQWQLVTWVLGQTLAWALRYTVGLIAGVGLLFVLDVIEPLYKLRLSRIHSLRIGHLALNLDLFCRRRQLSPPKGPKVHHLIVTDHAQVANRELLKLWQRHLWITESVLWRWLLWLTEWLVKKTPFWVPLPMNSVEWEEFNQAAPTLTFTEQDERRGQAELQKMGLNPAKDWFVCIFARDSGYLNALLPRVDWSRHDCRNSKIESFRPLVQWLLDQGAFVLRLGSHTVEPFVVDHPRYVDYANRFRTEWMDLYLCGKAKAFVGSASGLADVTNLFNTPRLQLDCVPFGFIPFGYRQLALPKKVIALEDAAPVPYKEVIERGLALEHNGINFARAGYGYLDNSPEEKLLATQELMRMVESADPFTDSEKALIEQAWALFPEGHPSRGIKNPISPSFIARHLDLFS</sequence>
<accession>A0A1F6GLK1</accession>
<evidence type="ECO:0008006" key="4">
    <source>
        <dbReference type="Google" id="ProtNLM"/>
    </source>
</evidence>
<keyword evidence="1" id="KW-0812">Transmembrane</keyword>
<dbReference type="EMBL" id="MFNF01000064">
    <property type="protein sequence ID" value="OGG98967.1"/>
    <property type="molecule type" value="Genomic_DNA"/>
</dbReference>
<evidence type="ECO:0000313" key="3">
    <source>
        <dbReference type="Proteomes" id="UP000177583"/>
    </source>
</evidence>
<proteinExistence type="predicted"/>
<reference evidence="2 3" key="1">
    <citation type="journal article" date="2016" name="Nat. Commun.">
        <title>Thousands of microbial genomes shed light on interconnected biogeochemical processes in an aquifer system.</title>
        <authorList>
            <person name="Anantharaman K."/>
            <person name="Brown C.T."/>
            <person name="Hug L.A."/>
            <person name="Sharon I."/>
            <person name="Castelle C.J."/>
            <person name="Probst A.J."/>
            <person name="Thomas B.C."/>
            <person name="Singh A."/>
            <person name="Wilkins M.J."/>
            <person name="Karaoz U."/>
            <person name="Brodie E.L."/>
            <person name="Williams K.H."/>
            <person name="Hubbard S.S."/>
            <person name="Banfield J.F."/>
        </authorList>
    </citation>
    <scope>NUCLEOTIDE SEQUENCE [LARGE SCALE GENOMIC DNA]</scope>
</reference>
<dbReference type="AlphaFoldDB" id="A0A1F6GLK1"/>
<keyword evidence="1" id="KW-0472">Membrane</keyword>
<dbReference type="InterPro" id="IPR030808">
    <property type="entry name" value="Glycosyl_04372"/>
</dbReference>
<protein>
    <recommendedName>
        <fullName evidence="4">TIGR04372 family glycosyltransferase</fullName>
    </recommendedName>
</protein>
<dbReference type="Proteomes" id="UP000177583">
    <property type="component" value="Unassembled WGS sequence"/>
</dbReference>
<feature type="transmembrane region" description="Helical" evidence="1">
    <location>
        <begin position="21"/>
        <end position="50"/>
    </location>
</feature>
<gene>
    <name evidence="2" type="ORF">A2557_02155</name>
</gene>
<evidence type="ECO:0000313" key="2">
    <source>
        <dbReference type="EMBL" id="OGG98967.1"/>
    </source>
</evidence>
<evidence type="ECO:0000256" key="1">
    <source>
        <dbReference type="SAM" id="Phobius"/>
    </source>
</evidence>
<keyword evidence="1" id="KW-1133">Transmembrane helix</keyword>
<dbReference type="NCBIfam" id="TIGR04372">
    <property type="entry name" value="glycosyl_04372"/>
    <property type="match status" value="1"/>
</dbReference>
<comment type="caution">
    <text evidence="2">The sequence shown here is derived from an EMBL/GenBank/DDBJ whole genome shotgun (WGS) entry which is preliminary data.</text>
</comment>